<organism evidence="2 3">
    <name type="scientific">Halosaccharopolyspora lacisalsi</name>
    <dbReference type="NCBI Taxonomy" id="1000566"/>
    <lineage>
        <taxon>Bacteria</taxon>
        <taxon>Bacillati</taxon>
        <taxon>Actinomycetota</taxon>
        <taxon>Actinomycetes</taxon>
        <taxon>Pseudonocardiales</taxon>
        <taxon>Pseudonocardiaceae</taxon>
        <taxon>Halosaccharopolyspora</taxon>
    </lineage>
</organism>
<evidence type="ECO:0000256" key="1">
    <source>
        <dbReference type="SAM" id="Phobius"/>
    </source>
</evidence>
<gene>
    <name evidence="2" type="ORF">FHX42_000615</name>
</gene>
<dbReference type="EMBL" id="JACGWZ010000001">
    <property type="protein sequence ID" value="MBA8823286.1"/>
    <property type="molecule type" value="Genomic_DNA"/>
</dbReference>
<comment type="caution">
    <text evidence="2">The sequence shown here is derived from an EMBL/GenBank/DDBJ whole genome shotgun (WGS) entry which is preliminary data.</text>
</comment>
<accession>A0A839DSP9</accession>
<proteinExistence type="predicted"/>
<dbReference type="RefSeq" id="WP_182542626.1">
    <property type="nucleotide sequence ID" value="NZ_JACGWZ010000001.1"/>
</dbReference>
<dbReference type="AlphaFoldDB" id="A0A839DSP9"/>
<reference evidence="2 3" key="1">
    <citation type="submission" date="2020-07" db="EMBL/GenBank/DDBJ databases">
        <title>Sequencing the genomes of 1000 actinobacteria strains.</title>
        <authorList>
            <person name="Klenk H.-P."/>
        </authorList>
    </citation>
    <scope>NUCLEOTIDE SEQUENCE [LARGE SCALE GENOMIC DNA]</scope>
    <source>
        <strain evidence="2 3">DSM 45975</strain>
    </source>
</reference>
<protein>
    <submittedName>
        <fullName evidence="2">Uncharacterized protein</fullName>
    </submittedName>
</protein>
<keyword evidence="1" id="KW-1133">Transmembrane helix</keyword>
<feature type="transmembrane region" description="Helical" evidence="1">
    <location>
        <begin position="58"/>
        <end position="87"/>
    </location>
</feature>
<keyword evidence="3" id="KW-1185">Reference proteome</keyword>
<keyword evidence="1" id="KW-0812">Transmembrane</keyword>
<sequence>MSEESPPEIEAPAVGASVVRYRRGWGMLVGALLLLAFPGLFLWYILDPSIRHGQSATGMAWGFFIIFGVIMVPTGLIVLVMSVRVLFETVSVYVDDTGIWWDAGTYFAVIRWSGIRFIRAHVSNNSPDGGGGEAKVEGESKSGREVKTGNVEIFFFEGAVGDQHSSLPPAGREQSAGGQHDQLFGRLFKLPDLRVQRRFLAAVRSYRSDLVA</sequence>
<evidence type="ECO:0000313" key="2">
    <source>
        <dbReference type="EMBL" id="MBA8823286.1"/>
    </source>
</evidence>
<keyword evidence="1" id="KW-0472">Membrane</keyword>
<dbReference type="Proteomes" id="UP000569329">
    <property type="component" value="Unassembled WGS sequence"/>
</dbReference>
<feature type="transmembrane region" description="Helical" evidence="1">
    <location>
        <begin position="25"/>
        <end position="46"/>
    </location>
</feature>
<evidence type="ECO:0000313" key="3">
    <source>
        <dbReference type="Proteomes" id="UP000569329"/>
    </source>
</evidence>
<name>A0A839DSP9_9PSEU</name>